<evidence type="ECO:0000313" key="4">
    <source>
        <dbReference type="EMBL" id="SMG39894.1"/>
    </source>
</evidence>
<dbReference type="InterPro" id="IPR009492">
    <property type="entry name" value="TniQ"/>
</dbReference>
<dbReference type="STRING" id="1515439.SAMN06265784_103724"/>
<proteinExistence type="predicted"/>
<evidence type="ECO:0000259" key="2">
    <source>
        <dbReference type="Pfam" id="PF06527"/>
    </source>
</evidence>
<feature type="region of interest" description="Disordered" evidence="1">
    <location>
        <begin position="1"/>
        <end position="25"/>
    </location>
</feature>
<feature type="domain" description="Transposon Tn7 transposition protein TnsD C-terminal" evidence="3">
    <location>
        <begin position="380"/>
        <end position="457"/>
    </location>
</feature>
<organism evidence="4 5">
    <name type="scientific">Paraburkholderia susongensis</name>
    <dbReference type="NCBI Taxonomy" id="1515439"/>
    <lineage>
        <taxon>Bacteria</taxon>
        <taxon>Pseudomonadati</taxon>
        <taxon>Pseudomonadota</taxon>
        <taxon>Betaproteobacteria</taxon>
        <taxon>Burkholderiales</taxon>
        <taxon>Burkholderiaceae</taxon>
        <taxon>Paraburkholderia</taxon>
    </lineage>
</organism>
<keyword evidence="5" id="KW-1185">Reference proteome</keyword>
<evidence type="ECO:0000313" key="5">
    <source>
        <dbReference type="Proteomes" id="UP000193228"/>
    </source>
</evidence>
<dbReference type="Pfam" id="PF15978">
    <property type="entry name" value="TnsD"/>
    <property type="match status" value="1"/>
</dbReference>
<gene>
    <name evidence="4" type="ORF">SAMN06265784_103724</name>
</gene>
<dbReference type="OrthoDB" id="9058439at2"/>
<dbReference type="Pfam" id="PF06527">
    <property type="entry name" value="TniQ"/>
    <property type="match status" value="1"/>
</dbReference>
<dbReference type="AlphaFoldDB" id="A0A1X7KFY6"/>
<dbReference type="Proteomes" id="UP000193228">
    <property type="component" value="Unassembled WGS sequence"/>
</dbReference>
<feature type="domain" description="TniQ" evidence="2">
    <location>
        <begin position="22"/>
        <end position="173"/>
    </location>
</feature>
<sequence>MGRERTSPRRGRSSMSRNLATVPPILPDETAPSYLRRLSEANGCFSSRRAASEALHAAWRKMRHDLPLYLGELAEAASVACGDSDSLLQEHSSWNYSIVGLTDDAREGLRVRLSTAPHGCVRPNRLPLAFESAEPTGRYCPVCALEDRRVFGVVYVHRQHMVPFVTRCYLHHAWLYSERPGDAQIDVMSRVPCGGPSYINSCTFSETCAGLLQNQREAQFRSLAPPRLVALGYITPANRVRFNSLVTDIASAFEHGFEDTRLTQLATDHEQIQRWLRSSIRTNRNTHPVYCVLLHIFLTRAGARKRKVVVSTTPKARTKLDDAMVCNMVQCGRSLRSVAKELQVDSASLRPILDRQNINYRRASRRINESLATTVSARLESGNAIDVIASEVGVSIPTVYRFLQAHPTTALARSNRLVEGHREHCCQQLSSAKTRQEARDRFPAEWAWLYRHDRECLFTFLDGFASAVAQRCVEQVKVAPALATAAYRAANVDSNADSRPLRRTGLQLAARAGISDYAFDRVEEMLGPISESSRQYAFRRIVWAAANVNRGIYASPWRLAKAAHVRVETVSDVLAQGNYGGSRPK</sequence>
<dbReference type="InterPro" id="IPR032750">
    <property type="entry name" value="TnsD_C"/>
</dbReference>
<evidence type="ECO:0000259" key="3">
    <source>
        <dbReference type="Pfam" id="PF15978"/>
    </source>
</evidence>
<evidence type="ECO:0000256" key="1">
    <source>
        <dbReference type="SAM" id="MobiDB-lite"/>
    </source>
</evidence>
<reference evidence="5" key="1">
    <citation type="submission" date="2017-04" db="EMBL/GenBank/DDBJ databases">
        <authorList>
            <person name="Varghese N."/>
            <person name="Submissions S."/>
        </authorList>
    </citation>
    <scope>NUCLEOTIDE SEQUENCE [LARGE SCALE GENOMIC DNA]</scope>
    <source>
        <strain evidence="5">LMG 29540</strain>
    </source>
</reference>
<protein>
    <submittedName>
        <fullName evidence="4">Tn7-like transposition protein D</fullName>
    </submittedName>
</protein>
<dbReference type="EMBL" id="FXAT01000003">
    <property type="protein sequence ID" value="SMG39894.1"/>
    <property type="molecule type" value="Genomic_DNA"/>
</dbReference>
<accession>A0A1X7KFY6</accession>
<name>A0A1X7KFY6_9BURK</name>